<dbReference type="SUPFAM" id="SSF52949">
    <property type="entry name" value="Macro domain-like"/>
    <property type="match status" value="1"/>
</dbReference>
<feature type="region of interest" description="Disordered" evidence="1">
    <location>
        <begin position="1"/>
        <end position="156"/>
    </location>
</feature>
<feature type="compositionally biased region" description="Basic and acidic residues" evidence="1">
    <location>
        <begin position="82"/>
        <end position="103"/>
    </location>
</feature>
<feature type="region of interest" description="Disordered" evidence="1">
    <location>
        <begin position="364"/>
        <end position="442"/>
    </location>
</feature>
<evidence type="ECO:0000313" key="3">
    <source>
        <dbReference type="EMBL" id="CAK7274063.1"/>
    </source>
</evidence>
<sequence length="561" mass="61336">MSGPGRADDSRMRRAESRDRDTNQGRRASRRTSRSQSPPPRSRDPLRDRNMRLTAFFRPLHPRPAPASASAAESPAASRDSTLGDRPPERDRNRHRHADRDSGQRLGRASGRGEGRDRAGSWASGRRDHRRTRGRADGSPRTNNIVAPAAYPPGQRDRLREVAQETLYVLPKILHVLGASNRASAAHKYDPWSLPALDAGQCPRFARPATIRVLDSDTINAALDLRRFTHADLGSGAKTAAGTPLRPPLIVNFASHKRPGGGWLNGALAQEEALCYRSSLAQSLDRRHYPLDREDVLYSPYVLILRSDQPSGHQLLVPSTHPQDLPIVSAVSVAALQRPALRTVAIDENGNVMAGTGASNSLTLSETREWQSTQDTQAGVSSRRSSASSSFVSWSQSDHAGAANRQAEHTLQPTSPGRVSRTLSPQHSSACPSVGSGSPTLHRTPARERAVFAYQTDRFCTMLKMRLVLRAAARAGHHQLVLGALGCGVFGNPPEEVARCWLEVLQSPEFTAGGHWWQDVVFAVYDGQSSQNGQLDLGTRRDGGYASNYRIFYEILDGQQA</sequence>
<dbReference type="PANTHER" id="PTHR35596">
    <property type="entry name" value="DUF2263 DOMAIN-CONTAINING PROTEIN"/>
    <property type="match status" value="1"/>
</dbReference>
<feature type="compositionally biased region" description="Basic and acidic residues" evidence="1">
    <location>
        <begin position="1"/>
        <end position="24"/>
    </location>
</feature>
<dbReference type="InterPro" id="IPR019261">
    <property type="entry name" value="PARG_cat_microbial"/>
</dbReference>
<comment type="caution">
    <text evidence="3">The sequence shown here is derived from an EMBL/GenBank/DDBJ whole genome shotgun (WGS) entry which is preliminary data.</text>
</comment>
<dbReference type="InterPro" id="IPR043472">
    <property type="entry name" value="Macro_dom-like"/>
</dbReference>
<dbReference type="PANTHER" id="PTHR35596:SF1">
    <property type="entry name" value="MICROBIAL-TYPE PARG CATALYTIC DOMAIN-CONTAINING PROTEIN"/>
    <property type="match status" value="1"/>
</dbReference>
<reference evidence="3 4" key="1">
    <citation type="submission" date="2024-01" db="EMBL/GenBank/DDBJ databases">
        <authorList>
            <person name="Allen C."/>
            <person name="Tagirdzhanova G."/>
        </authorList>
    </citation>
    <scope>NUCLEOTIDE SEQUENCE [LARGE SCALE GENOMIC DNA]</scope>
    <source>
        <strain evidence="3 4">CBS 119000</strain>
    </source>
</reference>
<name>A0ABP0E2D2_9PEZI</name>
<keyword evidence="4" id="KW-1185">Reference proteome</keyword>
<protein>
    <recommendedName>
        <fullName evidence="2">Microbial-type PARG catalytic domain-containing protein</fullName>
    </recommendedName>
</protein>
<evidence type="ECO:0000259" key="2">
    <source>
        <dbReference type="Pfam" id="PF10021"/>
    </source>
</evidence>
<dbReference type="Gene3D" id="3.40.220.10">
    <property type="entry name" value="Leucine Aminopeptidase, subunit E, domain 1"/>
    <property type="match status" value="2"/>
</dbReference>
<dbReference type="Proteomes" id="UP001642502">
    <property type="component" value="Unassembled WGS sequence"/>
</dbReference>
<dbReference type="Pfam" id="PF10021">
    <property type="entry name" value="PARG_cat_microb"/>
    <property type="match status" value="1"/>
</dbReference>
<feature type="compositionally biased region" description="Low complexity" evidence="1">
    <location>
        <begin position="381"/>
        <end position="397"/>
    </location>
</feature>
<organism evidence="3 4">
    <name type="scientific">Sporothrix epigloea</name>
    <dbReference type="NCBI Taxonomy" id="1892477"/>
    <lineage>
        <taxon>Eukaryota</taxon>
        <taxon>Fungi</taxon>
        <taxon>Dikarya</taxon>
        <taxon>Ascomycota</taxon>
        <taxon>Pezizomycotina</taxon>
        <taxon>Sordariomycetes</taxon>
        <taxon>Sordariomycetidae</taxon>
        <taxon>Ophiostomatales</taxon>
        <taxon>Ophiostomataceae</taxon>
        <taxon>Sporothrix</taxon>
    </lineage>
</organism>
<evidence type="ECO:0000256" key="1">
    <source>
        <dbReference type="SAM" id="MobiDB-lite"/>
    </source>
</evidence>
<feature type="compositionally biased region" description="Low complexity" evidence="1">
    <location>
        <begin position="66"/>
        <end position="79"/>
    </location>
</feature>
<dbReference type="EMBL" id="CAWUON010000129">
    <property type="protein sequence ID" value="CAK7274063.1"/>
    <property type="molecule type" value="Genomic_DNA"/>
</dbReference>
<proteinExistence type="predicted"/>
<feature type="compositionally biased region" description="Polar residues" evidence="1">
    <location>
        <begin position="364"/>
        <end position="380"/>
    </location>
</feature>
<evidence type="ECO:0000313" key="4">
    <source>
        <dbReference type="Proteomes" id="UP001642502"/>
    </source>
</evidence>
<feature type="compositionally biased region" description="Polar residues" evidence="1">
    <location>
        <begin position="409"/>
        <end position="441"/>
    </location>
</feature>
<accession>A0ABP0E2D2</accession>
<feature type="compositionally biased region" description="Basic and acidic residues" evidence="1">
    <location>
        <begin position="41"/>
        <end position="51"/>
    </location>
</feature>
<feature type="domain" description="Microbial-type PARG catalytic" evidence="2">
    <location>
        <begin position="191"/>
        <end position="306"/>
    </location>
</feature>
<gene>
    <name evidence="3" type="ORF">SEPCBS119000_005978</name>
</gene>